<evidence type="ECO:0000313" key="2">
    <source>
        <dbReference type="EMBL" id="GGC88655.1"/>
    </source>
</evidence>
<reference evidence="2" key="2">
    <citation type="submission" date="2020-09" db="EMBL/GenBank/DDBJ databases">
        <authorList>
            <person name="Sun Q."/>
            <person name="Zhou Y."/>
        </authorList>
    </citation>
    <scope>NUCLEOTIDE SEQUENCE</scope>
    <source>
        <strain evidence="2">CGMCC 1.12919</strain>
    </source>
</reference>
<keyword evidence="1" id="KW-1133">Transmembrane helix</keyword>
<proteinExistence type="predicted"/>
<dbReference type="AlphaFoldDB" id="A0A916UUB8"/>
<keyword evidence="1" id="KW-0812">Transmembrane</keyword>
<comment type="caution">
    <text evidence="2">The sequence shown here is derived from an EMBL/GenBank/DDBJ whole genome shotgun (WGS) entry which is preliminary data.</text>
</comment>
<gene>
    <name evidence="2" type="ORF">GCM10010994_53200</name>
</gene>
<accession>A0A916UUB8</accession>
<evidence type="ECO:0000256" key="1">
    <source>
        <dbReference type="SAM" id="Phobius"/>
    </source>
</evidence>
<name>A0A916UUB8_9HYPH</name>
<evidence type="ECO:0000313" key="3">
    <source>
        <dbReference type="Proteomes" id="UP000637002"/>
    </source>
</evidence>
<feature type="transmembrane region" description="Helical" evidence="1">
    <location>
        <begin position="60"/>
        <end position="79"/>
    </location>
</feature>
<keyword evidence="3" id="KW-1185">Reference proteome</keyword>
<protein>
    <submittedName>
        <fullName evidence="2">Uncharacterized protein</fullName>
    </submittedName>
</protein>
<sequence>MSRRGASLGRWRQYPRALWRASCGSPHPAQTCVARGWAGLDSVGSVNSAGEGNGRYGMKLLALLVAVAAIALILVIGLSHELAIEMAMERG</sequence>
<dbReference type="EMBL" id="BMGG01000011">
    <property type="protein sequence ID" value="GGC88655.1"/>
    <property type="molecule type" value="Genomic_DNA"/>
</dbReference>
<organism evidence="2 3">
    <name type="scientific">Chelatococcus reniformis</name>
    <dbReference type="NCBI Taxonomy" id="1494448"/>
    <lineage>
        <taxon>Bacteria</taxon>
        <taxon>Pseudomonadati</taxon>
        <taxon>Pseudomonadota</taxon>
        <taxon>Alphaproteobacteria</taxon>
        <taxon>Hyphomicrobiales</taxon>
        <taxon>Chelatococcaceae</taxon>
        <taxon>Chelatococcus</taxon>
    </lineage>
</organism>
<keyword evidence="1" id="KW-0472">Membrane</keyword>
<dbReference type="Proteomes" id="UP000637002">
    <property type="component" value="Unassembled WGS sequence"/>
</dbReference>
<reference evidence="2" key="1">
    <citation type="journal article" date="2014" name="Int. J. Syst. Evol. Microbiol.">
        <title>Complete genome sequence of Corynebacterium casei LMG S-19264T (=DSM 44701T), isolated from a smear-ripened cheese.</title>
        <authorList>
            <consortium name="US DOE Joint Genome Institute (JGI-PGF)"/>
            <person name="Walter F."/>
            <person name="Albersmeier A."/>
            <person name="Kalinowski J."/>
            <person name="Ruckert C."/>
        </authorList>
    </citation>
    <scope>NUCLEOTIDE SEQUENCE</scope>
    <source>
        <strain evidence="2">CGMCC 1.12919</strain>
    </source>
</reference>